<accession>A0A1S6HQD2</accession>
<keyword evidence="3" id="KW-1185">Reference proteome</keyword>
<keyword evidence="1" id="KW-0472">Membrane</keyword>
<protein>
    <submittedName>
        <fullName evidence="2">Putative membrane protein</fullName>
    </submittedName>
</protein>
<feature type="transmembrane region" description="Helical" evidence="1">
    <location>
        <begin position="36"/>
        <end position="54"/>
    </location>
</feature>
<feature type="transmembrane region" description="Helical" evidence="1">
    <location>
        <begin position="102"/>
        <end position="120"/>
    </location>
</feature>
<proteinExistence type="predicted"/>
<dbReference type="EMBL" id="CP014782">
    <property type="protein sequence ID" value="AQS37730.1"/>
    <property type="molecule type" value="Genomic_DNA"/>
</dbReference>
<dbReference type="KEGG" id="spsw:Sps_02577"/>
<keyword evidence="1" id="KW-0812">Transmembrane</keyword>
<dbReference type="AlphaFoldDB" id="A0A1S6HQD2"/>
<reference evidence="2 3" key="1">
    <citation type="submission" date="2016-03" db="EMBL/GenBank/DDBJ databases">
        <title>Complete genome sequence of Shewanella psychrophila WP2, a deep sea bacterium isolated from west Pacific sediment.</title>
        <authorList>
            <person name="Xu G."/>
            <person name="Jian H."/>
        </authorList>
    </citation>
    <scope>NUCLEOTIDE SEQUENCE [LARGE SCALE GENOMIC DNA]</scope>
    <source>
        <strain evidence="2 3">WP2</strain>
    </source>
</reference>
<dbReference type="STRING" id="225848.Sps_02577"/>
<dbReference type="Proteomes" id="UP000189545">
    <property type="component" value="Chromosome"/>
</dbReference>
<name>A0A1S6HQD2_9GAMM</name>
<keyword evidence="1" id="KW-1133">Transmembrane helix</keyword>
<evidence type="ECO:0000313" key="3">
    <source>
        <dbReference type="Proteomes" id="UP000189545"/>
    </source>
</evidence>
<gene>
    <name evidence="2" type="ORF">Sps_02577</name>
</gene>
<sequence length="130" mass="14507">MTEKSMSRKKIDATKIIALTFLVLVATSVVFDKLPLAILIAYFVVSLITFIAYARDKSAARDGQWRTKESTLQLLALCGGWPGAIIAQQSLRHKSQKLSFRIGLWCMIAINSAGFIWLMSPQGQAFLPRF</sequence>
<feature type="transmembrane region" description="Helical" evidence="1">
    <location>
        <begin position="12"/>
        <end position="30"/>
    </location>
</feature>
<dbReference type="InterPro" id="IPR010718">
    <property type="entry name" value="DUF1294"/>
</dbReference>
<evidence type="ECO:0000256" key="1">
    <source>
        <dbReference type="SAM" id="Phobius"/>
    </source>
</evidence>
<evidence type="ECO:0000313" key="2">
    <source>
        <dbReference type="EMBL" id="AQS37730.1"/>
    </source>
</evidence>
<dbReference type="Pfam" id="PF06961">
    <property type="entry name" value="DUF1294"/>
    <property type="match status" value="1"/>
</dbReference>
<organism evidence="2 3">
    <name type="scientific">Shewanella psychrophila</name>
    <dbReference type="NCBI Taxonomy" id="225848"/>
    <lineage>
        <taxon>Bacteria</taxon>
        <taxon>Pseudomonadati</taxon>
        <taxon>Pseudomonadota</taxon>
        <taxon>Gammaproteobacteria</taxon>
        <taxon>Alteromonadales</taxon>
        <taxon>Shewanellaceae</taxon>
        <taxon>Shewanella</taxon>
    </lineage>
</organism>